<evidence type="ECO:0000256" key="5">
    <source>
        <dbReference type="ARBA" id="ARBA00022679"/>
    </source>
</evidence>
<organism evidence="16 17">
    <name type="scientific">Schizosaccharomyces osmophilus</name>
    <dbReference type="NCBI Taxonomy" id="2545709"/>
    <lineage>
        <taxon>Eukaryota</taxon>
        <taxon>Fungi</taxon>
        <taxon>Dikarya</taxon>
        <taxon>Ascomycota</taxon>
        <taxon>Taphrinomycotina</taxon>
        <taxon>Schizosaccharomycetes</taxon>
        <taxon>Schizosaccharomycetales</taxon>
        <taxon>Schizosaccharomycetaceae</taxon>
        <taxon>Schizosaccharomyces</taxon>
    </lineage>
</organism>
<protein>
    <recommendedName>
        <fullName evidence="4">RING-type E3 ubiquitin transferase</fullName>
        <ecNumber evidence="4">2.3.2.27</ecNumber>
    </recommendedName>
</protein>
<evidence type="ECO:0000313" key="17">
    <source>
        <dbReference type="Proteomes" id="UP001212411"/>
    </source>
</evidence>
<feature type="compositionally biased region" description="Basic and acidic residues" evidence="13">
    <location>
        <begin position="363"/>
        <end position="378"/>
    </location>
</feature>
<evidence type="ECO:0000256" key="12">
    <source>
        <dbReference type="ARBA" id="ARBA00023136"/>
    </source>
</evidence>
<feature type="transmembrane region" description="Helical" evidence="14">
    <location>
        <begin position="1053"/>
        <end position="1077"/>
    </location>
</feature>
<feature type="region of interest" description="Disordered" evidence="13">
    <location>
        <begin position="274"/>
        <end position="388"/>
    </location>
</feature>
<dbReference type="GO" id="GO:0061630">
    <property type="term" value="F:ubiquitin protein ligase activity"/>
    <property type="evidence" value="ECO:0007669"/>
    <property type="project" value="UniProtKB-EC"/>
</dbReference>
<evidence type="ECO:0000256" key="2">
    <source>
        <dbReference type="ARBA" id="ARBA00004141"/>
    </source>
</evidence>
<dbReference type="PANTHER" id="PTHR13145:SF0">
    <property type="entry name" value="E3 UBIQUITIN-PROTEIN LIGASE MARCHF6"/>
    <property type="match status" value="1"/>
</dbReference>
<feature type="transmembrane region" description="Helical" evidence="14">
    <location>
        <begin position="165"/>
        <end position="184"/>
    </location>
</feature>
<proteinExistence type="predicted"/>
<evidence type="ECO:0000256" key="14">
    <source>
        <dbReference type="SAM" id="Phobius"/>
    </source>
</evidence>
<feature type="domain" description="RING-CH-type" evidence="15">
    <location>
        <begin position="1"/>
        <end position="61"/>
    </location>
</feature>
<comment type="catalytic activity">
    <reaction evidence="1">
        <text>S-ubiquitinyl-[E2 ubiquitin-conjugating enzyme]-L-cysteine + [acceptor protein]-L-lysine = [E2 ubiquitin-conjugating enzyme]-L-cysteine + N(6)-ubiquitinyl-[acceptor protein]-L-lysine.</text>
        <dbReference type="EC" id="2.3.2.27"/>
    </reaction>
</comment>
<evidence type="ECO:0000313" key="16">
    <source>
        <dbReference type="EMBL" id="WBW74574.1"/>
    </source>
</evidence>
<feature type="transmembrane region" description="Helical" evidence="14">
    <location>
        <begin position="489"/>
        <end position="509"/>
    </location>
</feature>
<feature type="compositionally biased region" description="Low complexity" evidence="13">
    <location>
        <begin position="349"/>
        <end position="359"/>
    </location>
</feature>
<feature type="transmembrane region" description="Helical" evidence="14">
    <location>
        <begin position="807"/>
        <end position="825"/>
    </location>
</feature>
<feature type="transmembrane region" description="Helical" evidence="14">
    <location>
        <begin position="1179"/>
        <end position="1197"/>
    </location>
</feature>
<dbReference type="GeneID" id="80877283"/>
<dbReference type="GO" id="GO:0005789">
    <property type="term" value="C:endoplasmic reticulum membrane"/>
    <property type="evidence" value="ECO:0007669"/>
    <property type="project" value="TreeGrafter"/>
</dbReference>
<dbReference type="AlphaFoldDB" id="A0AAE9WF87"/>
<sequence length="1238" mass="141210">MNSDEEICRVCRCEGTEDSPLFHPCKCTGSIRYVHQECLVEWLAHSKKKHCELCKSQFRFTKIYSDRMPQSIPFFVLCKKVIVTTQKKLFFISRVLLALFCWTVLLPLLLQYVWSLNLKLGDAYTFASANANVTTIHGQRAPGYFESISSITSIPRLNMLIASTAQGQVLTFSVTFVLITAFLVREWVLQNAVHVVDELQGQQFNDLDENNQAAARNMREVHEARQRLAVVMDNLRERQLQRNEELQRNGRIEELDRARRRFALLENNIRDAANTMVNTPDRNGDDDFPESDQYPRVNPFAPQRPLDGIDTMGYNRIQPIPGSGPHSQASSTNLAEAHNNDNLNPFADESSMNSPTSSESESEDNHAPELPESVREVRPGPPVIDNARDLDNRAVRNAVLEAQNEAVADEDVNAAARAAQIAHADDADDFDGIFEFLGLRGPVLGFLQNCFVIAFVVSIFLTVVIGVPYVTGRIFVEWTLFFVQRPTVVLTFCWVILGTISDWTLGGLFNLSKLIFKLPGASSFGNSVGVSSFFDMSYDQVIQSFTAFFHDKVYSLSDFNGILAFRLSTVQNKFIETFSLFPVFRVSHMFAKLLKDFIQNYSTRPVDRVFTLMVGYSLFSSLGISYLNRKQFLFKDPQIRNVELAFREGLRQCGSIVKFTIIFSIELVVFPIFCGILLSLCLIGTFKNMTFEILCNVMSDHPFPATFFAWFIGITFMFEFAVFISMIRKIVRPGVLFFLRDPNDPQFHPIREILEKPMLLQLKKIGFSAILYFSFILGCVGSVIHILKMTGMVFPLKFTTKPVVFEAPIDLLALQALIHVSIKLFKPMDLMRFVWRSLISFLCRGLRLSSYVMGERFKDEEGYYQGKKLTFVRRLFSKPQVTDIESDSDDEKSNEKDSEDGLIFDGCFLKCPSKDVVPVHSGTMLIPITKDGYQLPEKKEKVEDNPDYTTAYAPPYFYKRLIALLFFCWLVSVLTTVSLVFFPLSLGRVLFKAIFPSAFDHDLYTYIIGFCALVFPVYSVYYITSHTGTMQRVSQYAKIEHLKRVLINYGKLGTLYLFAFVVLPILTGTVWELYVFIPFRMLFNKGSLTVDALQSWIIGLFVVRILYYFASSNEDRALTRALREARRDPNDPQIQELMTVYVLPLTGGLILAVTFPSLLTYLTYPFLSSVLPMFSKTEFYRMMHPIFLGFAVLAVICRRLTELSSKWSQGIRDEMYMVGSRLHNYDEHEPSTAAVSEH</sequence>
<feature type="transmembrane region" description="Helical" evidence="14">
    <location>
        <begin position="1137"/>
        <end position="1159"/>
    </location>
</feature>
<dbReference type="KEGG" id="som:SOMG_03807"/>
<feature type="transmembrane region" description="Helical" evidence="14">
    <location>
        <begin position="446"/>
        <end position="469"/>
    </location>
</feature>
<evidence type="ECO:0000256" key="10">
    <source>
        <dbReference type="ARBA" id="ARBA00022833"/>
    </source>
</evidence>
<dbReference type="RefSeq" id="XP_056038817.1">
    <property type="nucleotide sequence ID" value="XM_056182594.1"/>
</dbReference>
<feature type="compositionally biased region" description="Polar residues" evidence="13">
    <location>
        <begin position="325"/>
        <end position="334"/>
    </location>
</feature>
<keyword evidence="6 14" id="KW-0812">Transmembrane</keyword>
<dbReference type="EC" id="2.3.2.27" evidence="4"/>
<feature type="transmembrane region" description="Helical" evidence="14">
    <location>
        <begin position="765"/>
        <end position="787"/>
    </location>
</feature>
<keyword evidence="17" id="KW-1185">Reference proteome</keyword>
<dbReference type="GO" id="GO:0016874">
    <property type="term" value="F:ligase activity"/>
    <property type="evidence" value="ECO:0007669"/>
    <property type="project" value="UniProtKB-KW"/>
</dbReference>
<feature type="transmembrane region" description="Helical" evidence="14">
    <location>
        <begin position="706"/>
        <end position="727"/>
    </location>
</feature>
<keyword evidence="9" id="KW-0833">Ubl conjugation pathway</keyword>
<dbReference type="FunFam" id="3.30.40.10:FF:000287">
    <property type="entry name" value="RING finger membrane protein"/>
    <property type="match status" value="1"/>
</dbReference>
<dbReference type="GO" id="GO:0036503">
    <property type="term" value="P:ERAD pathway"/>
    <property type="evidence" value="ECO:0007669"/>
    <property type="project" value="TreeGrafter"/>
</dbReference>
<keyword evidence="16" id="KW-0436">Ligase</keyword>
<dbReference type="EMBL" id="CP115612">
    <property type="protein sequence ID" value="WBW74574.1"/>
    <property type="molecule type" value="Genomic_DNA"/>
</dbReference>
<comment type="pathway">
    <text evidence="3">Protein modification; protein ubiquitination.</text>
</comment>
<dbReference type="InterPro" id="IPR011016">
    <property type="entry name" value="Znf_RING-CH"/>
</dbReference>
<dbReference type="PANTHER" id="PTHR13145">
    <property type="entry name" value="SSM4 PROTEIN"/>
    <property type="match status" value="1"/>
</dbReference>
<evidence type="ECO:0000256" key="11">
    <source>
        <dbReference type="ARBA" id="ARBA00022989"/>
    </source>
</evidence>
<evidence type="ECO:0000256" key="8">
    <source>
        <dbReference type="ARBA" id="ARBA00022771"/>
    </source>
</evidence>
<evidence type="ECO:0000256" key="13">
    <source>
        <dbReference type="SAM" id="MobiDB-lite"/>
    </source>
</evidence>
<dbReference type="InterPro" id="IPR056521">
    <property type="entry name" value="MARCHF6-like_C"/>
</dbReference>
<evidence type="ECO:0000259" key="15">
    <source>
        <dbReference type="PROSITE" id="PS51292"/>
    </source>
</evidence>
<dbReference type="SUPFAM" id="SSF57850">
    <property type="entry name" value="RING/U-box"/>
    <property type="match status" value="1"/>
</dbReference>
<evidence type="ECO:0000256" key="3">
    <source>
        <dbReference type="ARBA" id="ARBA00004906"/>
    </source>
</evidence>
<evidence type="ECO:0000256" key="6">
    <source>
        <dbReference type="ARBA" id="ARBA00022692"/>
    </source>
</evidence>
<gene>
    <name evidence="16" type="primary">doa10</name>
    <name evidence="16" type="ORF">SOMG_03807</name>
</gene>
<accession>A0AAE9WF87</accession>
<feature type="transmembrane region" description="Helical" evidence="14">
    <location>
        <begin position="961"/>
        <end position="983"/>
    </location>
</feature>
<feature type="transmembrane region" description="Helical" evidence="14">
    <location>
        <begin position="1003"/>
        <end position="1023"/>
    </location>
</feature>
<keyword evidence="10" id="KW-0862">Zinc</keyword>
<dbReference type="PROSITE" id="PS51292">
    <property type="entry name" value="ZF_RING_CH"/>
    <property type="match status" value="1"/>
</dbReference>
<dbReference type="Pfam" id="PF12906">
    <property type="entry name" value="RINGv"/>
    <property type="match status" value="1"/>
</dbReference>
<dbReference type="GO" id="GO:0008270">
    <property type="term" value="F:zinc ion binding"/>
    <property type="evidence" value="ECO:0007669"/>
    <property type="project" value="UniProtKB-KW"/>
</dbReference>
<dbReference type="Gene3D" id="3.30.40.10">
    <property type="entry name" value="Zinc/RING finger domain, C3HC4 (zinc finger)"/>
    <property type="match status" value="1"/>
</dbReference>
<name>A0AAE9WF87_9SCHI</name>
<keyword evidence="8" id="KW-0863">Zinc-finger</keyword>
<evidence type="ECO:0000256" key="1">
    <source>
        <dbReference type="ARBA" id="ARBA00000900"/>
    </source>
</evidence>
<feature type="transmembrane region" description="Helical" evidence="14">
    <location>
        <begin position="1092"/>
        <end position="1110"/>
    </location>
</feature>
<keyword evidence="12 14" id="KW-0472">Membrane</keyword>
<keyword evidence="7" id="KW-0479">Metal-binding</keyword>
<comment type="subcellular location">
    <subcellularLocation>
        <location evidence="2">Membrane</location>
        <topology evidence="2">Multi-pass membrane protein</topology>
    </subcellularLocation>
</comment>
<dbReference type="Pfam" id="PF23113">
    <property type="entry name" value="MARCHF6_C"/>
    <property type="match status" value="1"/>
</dbReference>
<reference evidence="16 17" key="1">
    <citation type="journal article" date="2023" name="G3 (Bethesda)">
        <title>A high-quality reference genome for the fission yeast Schizosaccharomyces osmophilus.</title>
        <authorList>
            <person name="Jia G.S."/>
            <person name="Zhang W.C."/>
            <person name="Liang Y."/>
            <person name="Liu X.H."/>
            <person name="Rhind N."/>
            <person name="Pidoux A."/>
            <person name="Brysch-Herzberg M."/>
            <person name="Du L.L."/>
        </authorList>
    </citation>
    <scope>NUCLEOTIDE SEQUENCE [LARGE SCALE GENOMIC DNA]</scope>
    <source>
        <strain evidence="16 17">CBS 15793</strain>
    </source>
</reference>
<dbReference type="SMART" id="SM00744">
    <property type="entry name" value="RINGv"/>
    <property type="match status" value="1"/>
</dbReference>
<keyword evidence="11 14" id="KW-1133">Transmembrane helix</keyword>
<keyword evidence="5" id="KW-0808">Transferase</keyword>
<evidence type="ECO:0000256" key="7">
    <source>
        <dbReference type="ARBA" id="ARBA00022723"/>
    </source>
</evidence>
<feature type="transmembrane region" description="Helical" evidence="14">
    <location>
        <begin position="89"/>
        <end position="114"/>
    </location>
</feature>
<dbReference type="Proteomes" id="UP001212411">
    <property type="component" value="Chromosome 2"/>
</dbReference>
<dbReference type="InterPro" id="IPR013083">
    <property type="entry name" value="Znf_RING/FYVE/PHD"/>
</dbReference>
<feature type="transmembrane region" description="Helical" evidence="14">
    <location>
        <begin position="661"/>
        <end position="686"/>
    </location>
</feature>
<evidence type="ECO:0000256" key="9">
    <source>
        <dbReference type="ARBA" id="ARBA00022786"/>
    </source>
</evidence>
<dbReference type="CDD" id="cd16702">
    <property type="entry name" value="RING_CH-C4HC3_MARCH6"/>
    <property type="match status" value="1"/>
</dbReference>
<evidence type="ECO:0000256" key="4">
    <source>
        <dbReference type="ARBA" id="ARBA00012483"/>
    </source>
</evidence>